<evidence type="ECO:0000256" key="1">
    <source>
        <dbReference type="SAM" id="SignalP"/>
    </source>
</evidence>
<reference evidence="2 3" key="1">
    <citation type="submission" date="2015-01" db="EMBL/GenBank/DDBJ databases">
        <title>The Genome Sequence of Exophiala mesophila CBS40295.</title>
        <authorList>
            <consortium name="The Broad Institute Genomics Platform"/>
            <person name="Cuomo C."/>
            <person name="de Hoog S."/>
            <person name="Gorbushina A."/>
            <person name="Stielow B."/>
            <person name="Teixiera M."/>
            <person name="Abouelleil A."/>
            <person name="Chapman S.B."/>
            <person name="Priest M."/>
            <person name="Young S.K."/>
            <person name="Wortman J."/>
            <person name="Nusbaum C."/>
            <person name="Birren B."/>
        </authorList>
    </citation>
    <scope>NUCLEOTIDE SEQUENCE [LARGE SCALE GENOMIC DNA]</scope>
    <source>
        <strain evidence="2 3">CBS 40295</strain>
    </source>
</reference>
<keyword evidence="1" id="KW-0732">Signal</keyword>
<dbReference type="RefSeq" id="XP_016220501.1">
    <property type="nucleotide sequence ID" value="XM_016373590.1"/>
</dbReference>
<feature type="signal peptide" evidence="1">
    <location>
        <begin position="1"/>
        <end position="20"/>
    </location>
</feature>
<gene>
    <name evidence="2" type="ORF">PV10_08554</name>
</gene>
<dbReference type="GeneID" id="27326399"/>
<dbReference type="HOGENOM" id="CLU_1151668_0_0_1"/>
<evidence type="ECO:0000313" key="3">
    <source>
        <dbReference type="Proteomes" id="UP000054302"/>
    </source>
</evidence>
<proteinExistence type="predicted"/>
<accession>A0A0D1Z299</accession>
<dbReference type="OrthoDB" id="4132046at2759"/>
<dbReference type="EMBL" id="KN847525">
    <property type="protein sequence ID" value="KIV88927.1"/>
    <property type="molecule type" value="Genomic_DNA"/>
</dbReference>
<name>A0A0D1Z299_EXOME</name>
<evidence type="ECO:0008006" key="4">
    <source>
        <dbReference type="Google" id="ProtNLM"/>
    </source>
</evidence>
<evidence type="ECO:0000313" key="2">
    <source>
        <dbReference type="EMBL" id="KIV88927.1"/>
    </source>
</evidence>
<sequence length="245" mass="26326">MQYNYTTLALSLLAATGAIARPYYSYEQDHSISVSFTDGVLVNDGLSFTEGYAETQVPLSFNQFTQITLTLGKDVVNQNLRCQAQDTNGKPIVVLRGANTDVSFGDGGKGAWTFRAPATIANVTCDDALIKIDPEDDRLNLRVVLSNDATETGSQTQLKAGVFQDAVPVATSGPFDSVELRVGDLVAKQDQRCQVLDSFGNPITVHRNGKTDNTFSDAKKGAWIFDAATEVAEIICDPNFVGASS</sequence>
<keyword evidence="3" id="KW-1185">Reference proteome</keyword>
<protein>
    <recommendedName>
        <fullName evidence="4">Ubiquitin 3 binding protein But2 C-terminal domain-containing protein</fullName>
    </recommendedName>
</protein>
<feature type="chain" id="PRO_5002247461" description="Ubiquitin 3 binding protein But2 C-terminal domain-containing protein" evidence="1">
    <location>
        <begin position="21"/>
        <end position="245"/>
    </location>
</feature>
<dbReference type="AlphaFoldDB" id="A0A0D1Z299"/>
<dbReference type="VEuPathDB" id="FungiDB:PV10_08554"/>
<organism evidence="2 3">
    <name type="scientific">Exophiala mesophila</name>
    <name type="common">Black yeast-like fungus</name>
    <dbReference type="NCBI Taxonomy" id="212818"/>
    <lineage>
        <taxon>Eukaryota</taxon>
        <taxon>Fungi</taxon>
        <taxon>Dikarya</taxon>
        <taxon>Ascomycota</taxon>
        <taxon>Pezizomycotina</taxon>
        <taxon>Eurotiomycetes</taxon>
        <taxon>Chaetothyriomycetidae</taxon>
        <taxon>Chaetothyriales</taxon>
        <taxon>Herpotrichiellaceae</taxon>
        <taxon>Exophiala</taxon>
    </lineage>
</organism>
<dbReference type="Proteomes" id="UP000054302">
    <property type="component" value="Unassembled WGS sequence"/>
</dbReference>